<dbReference type="Gene3D" id="1.20.120.580">
    <property type="entry name" value="bsu32300-like"/>
    <property type="match status" value="1"/>
</dbReference>
<evidence type="ECO:0000313" key="1">
    <source>
        <dbReference type="EMBL" id="MBE6059630.1"/>
    </source>
</evidence>
<reference evidence="1" key="1">
    <citation type="submission" date="2019-04" db="EMBL/GenBank/DDBJ databases">
        <title>Evolution of Biomass-Degrading Anaerobic Consortia Revealed by Metagenomics.</title>
        <authorList>
            <person name="Peng X."/>
        </authorList>
    </citation>
    <scope>NUCLEOTIDE SEQUENCE</scope>
    <source>
        <strain evidence="1">SIG254</strain>
    </source>
</reference>
<dbReference type="AlphaFoldDB" id="A0A927W6U4"/>
<accession>A0A927W6U4</accession>
<gene>
    <name evidence="1" type="ORF">E7215_05575</name>
</gene>
<comment type="caution">
    <text evidence="1">The sequence shown here is derived from an EMBL/GenBank/DDBJ whole genome shotgun (WGS) entry which is preliminary data.</text>
</comment>
<evidence type="ECO:0000313" key="2">
    <source>
        <dbReference type="Proteomes" id="UP000768462"/>
    </source>
</evidence>
<dbReference type="GO" id="GO:0016787">
    <property type="term" value="F:hydrolase activity"/>
    <property type="evidence" value="ECO:0007669"/>
    <property type="project" value="UniProtKB-KW"/>
</dbReference>
<evidence type="ECO:0008006" key="3">
    <source>
        <dbReference type="Google" id="ProtNLM"/>
    </source>
</evidence>
<dbReference type="EMBL" id="SVCM01000065">
    <property type="protein sequence ID" value="MBE6059630.1"/>
    <property type="molecule type" value="Genomic_DNA"/>
</dbReference>
<proteinExistence type="predicted"/>
<protein>
    <recommendedName>
        <fullName evidence="3">DUF86 domain-containing protein</fullName>
    </recommendedName>
</protein>
<dbReference type="GO" id="GO:0004540">
    <property type="term" value="F:RNA nuclease activity"/>
    <property type="evidence" value="ECO:0007669"/>
    <property type="project" value="InterPro"/>
</dbReference>
<dbReference type="GO" id="GO:0110001">
    <property type="term" value="C:toxin-antitoxin complex"/>
    <property type="evidence" value="ECO:0007669"/>
    <property type="project" value="InterPro"/>
</dbReference>
<name>A0A927W6U4_9CLOT</name>
<dbReference type="InterPro" id="IPR037038">
    <property type="entry name" value="HepT-like_sf"/>
</dbReference>
<sequence length="155" mass="18122">MSRINKIRLIDLKEKVIDCVDGLEKTLITMDKYKNEDQLVVEMCNGNFRNLFNGFQSLVEDYTSITLKTIGISVSDKHFKDCLNLCINEGFLTEEFVRLFIPSVRLRNRIAHGYKQPNTEILIDYYKNNKEMYEIFIKSILDTLSRCEDNSNFTG</sequence>
<organism evidence="1 2">
    <name type="scientific">Clostridium sulfidigenes</name>
    <dbReference type="NCBI Taxonomy" id="318464"/>
    <lineage>
        <taxon>Bacteria</taxon>
        <taxon>Bacillati</taxon>
        <taxon>Bacillota</taxon>
        <taxon>Clostridia</taxon>
        <taxon>Eubacteriales</taxon>
        <taxon>Clostridiaceae</taxon>
        <taxon>Clostridium</taxon>
    </lineage>
</organism>
<dbReference type="Proteomes" id="UP000768462">
    <property type="component" value="Unassembled WGS sequence"/>
</dbReference>